<reference evidence="2 3" key="1">
    <citation type="submission" date="2018-09" db="EMBL/GenBank/DDBJ databases">
        <title>Marinorhizobium profundi gen. nov., sp. nov., isolated from a deep-sea sediment sample from the New Britain Trench and proposal of Marinorhizobiaceae fam. nov. in the order Rhizobiales of the class Alphaproteobacteria.</title>
        <authorList>
            <person name="Cao J."/>
        </authorList>
    </citation>
    <scope>NUCLEOTIDE SEQUENCE [LARGE SCALE GENOMIC DNA]</scope>
    <source>
        <strain evidence="2 3">WS11</strain>
    </source>
</reference>
<dbReference type="SUPFAM" id="SSF54001">
    <property type="entry name" value="Cysteine proteinases"/>
    <property type="match status" value="1"/>
</dbReference>
<organism evidence="2 3">
    <name type="scientific">Georhizobium profundi</name>
    <dbReference type="NCBI Taxonomy" id="2341112"/>
    <lineage>
        <taxon>Bacteria</taxon>
        <taxon>Pseudomonadati</taxon>
        <taxon>Pseudomonadota</taxon>
        <taxon>Alphaproteobacteria</taxon>
        <taxon>Hyphomicrobiales</taxon>
        <taxon>Rhizobiaceae</taxon>
        <taxon>Georhizobium</taxon>
    </lineage>
</organism>
<accession>A0A3Q8XRP3</accession>
<dbReference type="EMBL" id="CP032509">
    <property type="protein sequence ID" value="AZN73489.1"/>
    <property type="molecule type" value="Genomic_DNA"/>
</dbReference>
<dbReference type="KEGG" id="abaw:D5400_00560"/>
<dbReference type="PANTHER" id="PTHR33490:SF12">
    <property type="entry name" value="BLL5557 PROTEIN"/>
    <property type="match status" value="1"/>
</dbReference>
<proteinExistence type="predicted"/>
<dbReference type="AlphaFoldDB" id="A0A3Q8XRP3"/>
<dbReference type="InterPro" id="IPR038765">
    <property type="entry name" value="Papain-like_cys_pep_sf"/>
</dbReference>
<dbReference type="Gene3D" id="2.60.40.2250">
    <property type="match status" value="1"/>
</dbReference>
<sequence length="309" mass="35316">MLVRVGFEIGISCSQPTPMTMHLAIHPERRRDIVGETGLSASKDVRFASYRDIYGNDCRRCLVPEGGMELRYDAVVEDDGEPDEYDPTAELVPVDRLPAEALAFLLPSRYCETEHLSDFAWRRFGSIQSGWERVQAVCDYVHERLTFSYGYARATRTACQANDERVGVCRDFAHLAVALCRCLNIPARYVNGFMGDIGVPVDPAPMDFNAWFEVYLGDRWYTFDARHNQRRIGRIAVAKGRDAADIPLFHTFGPHTLEMFNVWTYEAKTKIARPEAIQQKHSLIEPWHSPFWARHSRSHTSLSPSLTER</sequence>
<evidence type="ECO:0000313" key="3">
    <source>
        <dbReference type="Proteomes" id="UP000268192"/>
    </source>
</evidence>
<dbReference type="InterPro" id="IPR002931">
    <property type="entry name" value="Transglutaminase-like"/>
</dbReference>
<name>A0A3Q8XRP3_9HYPH</name>
<feature type="domain" description="Transglutaminase-like" evidence="1">
    <location>
        <begin position="161"/>
        <end position="227"/>
    </location>
</feature>
<evidence type="ECO:0000259" key="1">
    <source>
        <dbReference type="SMART" id="SM00460"/>
    </source>
</evidence>
<keyword evidence="3" id="KW-1185">Reference proteome</keyword>
<dbReference type="Pfam" id="PF01841">
    <property type="entry name" value="Transglut_core"/>
    <property type="match status" value="1"/>
</dbReference>
<protein>
    <submittedName>
        <fullName evidence="2">Transglutaminase family protein</fullName>
    </submittedName>
</protein>
<dbReference type="RefSeq" id="WP_126006652.1">
    <property type="nucleotide sequence ID" value="NZ_CP032509.1"/>
</dbReference>
<dbReference type="SMART" id="SM00460">
    <property type="entry name" value="TGc"/>
    <property type="match status" value="1"/>
</dbReference>
<dbReference type="Gene3D" id="3.10.620.30">
    <property type="match status" value="1"/>
</dbReference>
<dbReference type="Proteomes" id="UP000268192">
    <property type="component" value="Chromosome"/>
</dbReference>
<evidence type="ECO:0000313" key="2">
    <source>
        <dbReference type="EMBL" id="AZN73489.1"/>
    </source>
</evidence>
<gene>
    <name evidence="2" type="ORF">D5400_00560</name>
</gene>
<dbReference type="PANTHER" id="PTHR33490">
    <property type="entry name" value="BLR5614 PROTEIN-RELATED"/>
    <property type="match status" value="1"/>
</dbReference>
<dbReference type="OrthoDB" id="5438043at2"/>